<evidence type="ECO:0000313" key="2">
    <source>
        <dbReference type="EMBL" id="QED26037.1"/>
    </source>
</evidence>
<proteinExistence type="predicted"/>
<dbReference type="InterPro" id="IPR046336">
    <property type="entry name" value="Lon_prtase_N_sf"/>
</dbReference>
<dbReference type="EMBL" id="CP042467">
    <property type="protein sequence ID" value="QED26037.1"/>
    <property type="molecule type" value="Genomic_DNA"/>
</dbReference>
<dbReference type="SUPFAM" id="SSF88697">
    <property type="entry name" value="PUA domain-like"/>
    <property type="match status" value="1"/>
</dbReference>
<dbReference type="Gene3D" id="2.30.130.40">
    <property type="entry name" value="LON domain-like"/>
    <property type="match status" value="1"/>
</dbReference>
<dbReference type="InterPro" id="IPR003111">
    <property type="entry name" value="Lon_prtase_N"/>
</dbReference>
<dbReference type="Gene3D" id="1.20.58.1480">
    <property type="match status" value="1"/>
</dbReference>
<dbReference type="PROSITE" id="PS51787">
    <property type="entry name" value="LON_N"/>
    <property type="match status" value="1"/>
</dbReference>
<dbReference type="Proteomes" id="UP000321595">
    <property type="component" value="Chromosome"/>
</dbReference>
<reference evidence="2 3" key="1">
    <citation type="submission" date="2019-08" db="EMBL/GenBank/DDBJ databases">
        <authorList>
            <person name="Liang Q."/>
        </authorList>
    </citation>
    <scope>NUCLEOTIDE SEQUENCE [LARGE SCALE GENOMIC DNA]</scope>
    <source>
        <strain evidence="2 3">V1718</strain>
    </source>
</reference>
<evidence type="ECO:0000259" key="1">
    <source>
        <dbReference type="PROSITE" id="PS51787"/>
    </source>
</evidence>
<organism evidence="2 3">
    <name type="scientific">Microvenator marinus</name>
    <dbReference type="NCBI Taxonomy" id="2600177"/>
    <lineage>
        <taxon>Bacteria</taxon>
        <taxon>Deltaproteobacteria</taxon>
        <taxon>Bradymonadales</taxon>
        <taxon>Microvenatoraceae</taxon>
        <taxon>Microvenator</taxon>
    </lineage>
</organism>
<dbReference type="Pfam" id="PF02190">
    <property type="entry name" value="LON_substr_bdg"/>
    <property type="match status" value="1"/>
</dbReference>
<keyword evidence="3" id="KW-1185">Reference proteome</keyword>
<protein>
    <recommendedName>
        <fullName evidence="1">Lon N-terminal domain-containing protein</fullName>
    </recommendedName>
</protein>
<dbReference type="KEGG" id="bbae:FRD01_01920"/>
<dbReference type="OrthoDB" id="9806457at2"/>
<feature type="domain" description="Lon N-terminal" evidence="1">
    <location>
        <begin position="62"/>
        <end position="257"/>
    </location>
</feature>
<sequence length="269" mass="30442">MGLGCSGRIATRHPLRFATKPGTRYPSRFAPFRFDNHPRAESLGRNLSMHQSDDLKKHIKDLPVFPLPQIVFFPHSRLPLHIFEPRYRELIQHARKDDLPIMMGHLPSERTLDEHGRPHFLAVGGVGFMERCEELPDGRFLIELAGLSRVKVVQEHDPAFLYRRAEVEILESFSTNETAEEDNIQVMQMVVAGLRALNPKVAEYLSKLIQESRSSSALSDALAAAVVSDPDERQRLIEELDVTKRIESVTHRLSELLAIASQPDGSNIN</sequence>
<dbReference type="SMART" id="SM00464">
    <property type="entry name" value="LON"/>
    <property type="match status" value="1"/>
</dbReference>
<dbReference type="PANTHER" id="PTHR46732">
    <property type="entry name" value="ATP-DEPENDENT PROTEASE LA (LON) DOMAIN PROTEIN"/>
    <property type="match status" value="1"/>
</dbReference>
<dbReference type="PANTHER" id="PTHR46732:SF8">
    <property type="entry name" value="ATP-DEPENDENT PROTEASE LA (LON) DOMAIN PROTEIN"/>
    <property type="match status" value="1"/>
</dbReference>
<gene>
    <name evidence="2" type="ORF">FRD01_01920</name>
</gene>
<accession>A0A5B8XLS5</accession>
<evidence type="ECO:0000313" key="3">
    <source>
        <dbReference type="Proteomes" id="UP000321595"/>
    </source>
</evidence>
<dbReference type="AlphaFoldDB" id="A0A5B8XLS5"/>
<dbReference type="InterPro" id="IPR015947">
    <property type="entry name" value="PUA-like_sf"/>
</dbReference>
<name>A0A5B8XLS5_9DELT</name>